<evidence type="ECO:0000313" key="3">
    <source>
        <dbReference type="Proteomes" id="UP000290244"/>
    </source>
</evidence>
<keyword evidence="1" id="KW-1133">Transmembrane helix</keyword>
<accession>A0A4P6P844</accession>
<dbReference type="InterPro" id="IPR011990">
    <property type="entry name" value="TPR-like_helical_dom_sf"/>
</dbReference>
<organism evidence="2 3">
    <name type="scientific">Litorilituus sediminis</name>
    <dbReference type="NCBI Taxonomy" id="718192"/>
    <lineage>
        <taxon>Bacteria</taxon>
        <taxon>Pseudomonadati</taxon>
        <taxon>Pseudomonadota</taxon>
        <taxon>Gammaproteobacteria</taxon>
        <taxon>Alteromonadales</taxon>
        <taxon>Colwelliaceae</taxon>
        <taxon>Litorilituus</taxon>
    </lineage>
</organism>
<keyword evidence="1" id="KW-0812">Transmembrane</keyword>
<proteinExistence type="predicted"/>
<dbReference type="InterPro" id="IPR006597">
    <property type="entry name" value="Sel1-like"/>
</dbReference>
<dbReference type="SMART" id="SM00671">
    <property type="entry name" value="SEL1"/>
    <property type="match status" value="2"/>
</dbReference>
<gene>
    <name evidence="2" type="ORF">EMK97_16760</name>
</gene>
<keyword evidence="3" id="KW-1185">Reference proteome</keyword>
<dbReference type="SUPFAM" id="SSF81901">
    <property type="entry name" value="HCP-like"/>
    <property type="match status" value="1"/>
</dbReference>
<dbReference type="OrthoDB" id="6101333at2"/>
<dbReference type="EMBL" id="CP034759">
    <property type="protein sequence ID" value="QBG37268.1"/>
    <property type="molecule type" value="Genomic_DNA"/>
</dbReference>
<dbReference type="RefSeq" id="WP_130603934.1">
    <property type="nucleotide sequence ID" value="NZ_CP034759.1"/>
</dbReference>
<dbReference type="KEGG" id="lsd:EMK97_16760"/>
<sequence length="360" mass="41309">MMDYRESTVSLGTTDKLRCPLCGNQQHSVSSVITYSFYIIEYLPIFPVKRDTRVQCLQCQNLADVANNTADLKLIFSDFALALFSKLRLLSTFTGSFMLILLLSWYFSQEQEKQRLSQSYIAAPKVNDFYYLDYRQSVGDRRPLHNYRVAKVVDITGSTVSLSYGNYFYPLKKSLTDAVLFGHSTNFDYFEKQRHNYSPAELQSLFEQGFVYRVVRPEFAYIGRNMAVYMIDGHAVTNPTVAKEPWVYIAGKRENTRGMAILKVVHDNERFDKAFKLFKQSAELGYAPGQTNLAELYLTDIDYEGSGNVEMAARWLFQAALQGYQPAIEKYRVICAQEDNCDIADFYQALNEAGATYEIH</sequence>
<protein>
    <submittedName>
        <fullName evidence="2">Sel1 repeat family protein</fullName>
    </submittedName>
</protein>
<keyword evidence="1" id="KW-0472">Membrane</keyword>
<evidence type="ECO:0000256" key="1">
    <source>
        <dbReference type="SAM" id="Phobius"/>
    </source>
</evidence>
<feature type="transmembrane region" description="Helical" evidence="1">
    <location>
        <begin position="87"/>
        <end position="107"/>
    </location>
</feature>
<reference evidence="2 3" key="1">
    <citation type="submission" date="2018-12" db="EMBL/GenBank/DDBJ databases">
        <title>Complete genome of Litorilituus sediminis.</title>
        <authorList>
            <person name="Liu A."/>
            <person name="Rong J."/>
        </authorList>
    </citation>
    <scope>NUCLEOTIDE SEQUENCE [LARGE SCALE GENOMIC DNA]</scope>
    <source>
        <strain evidence="2 3">JCM 17549</strain>
    </source>
</reference>
<evidence type="ECO:0000313" key="2">
    <source>
        <dbReference type="EMBL" id="QBG37268.1"/>
    </source>
</evidence>
<dbReference type="AlphaFoldDB" id="A0A4P6P844"/>
<dbReference type="Gene3D" id="1.25.40.10">
    <property type="entry name" value="Tetratricopeptide repeat domain"/>
    <property type="match status" value="1"/>
</dbReference>
<name>A0A4P6P844_9GAMM</name>
<dbReference type="Proteomes" id="UP000290244">
    <property type="component" value="Chromosome"/>
</dbReference>